<evidence type="ECO:0000313" key="1">
    <source>
        <dbReference type="EMBL" id="SHF29802.1"/>
    </source>
</evidence>
<dbReference type="SUPFAM" id="SSF50475">
    <property type="entry name" value="FMN-binding split barrel"/>
    <property type="match status" value="1"/>
</dbReference>
<name>A0A1M5AIS1_9FLAO</name>
<dbReference type="Pfam" id="PF12900">
    <property type="entry name" value="Pyridox_ox_2"/>
    <property type="match status" value="1"/>
</dbReference>
<accession>A0A1M5AIS1</accession>
<dbReference type="OrthoDB" id="9794935at2"/>
<dbReference type="RefSeq" id="WP_072861866.1">
    <property type="nucleotide sequence ID" value="NZ_FQUX01000003.1"/>
</dbReference>
<evidence type="ECO:0000313" key="2">
    <source>
        <dbReference type="Proteomes" id="UP000184406"/>
    </source>
</evidence>
<evidence type="ECO:0008006" key="3">
    <source>
        <dbReference type="Google" id="ProtNLM"/>
    </source>
</evidence>
<dbReference type="Gene3D" id="2.30.110.10">
    <property type="entry name" value="Electron Transport, Fmn-binding Protein, Chain A"/>
    <property type="match status" value="1"/>
</dbReference>
<organism evidence="1 2">
    <name type="scientific">Arenibacter palladensis</name>
    <dbReference type="NCBI Taxonomy" id="237373"/>
    <lineage>
        <taxon>Bacteria</taxon>
        <taxon>Pseudomonadati</taxon>
        <taxon>Bacteroidota</taxon>
        <taxon>Flavobacteriia</taxon>
        <taxon>Flavobacteriales</taxon>
        <taxon>Flavobacteriaceae</taxon>
        <taxon>Arenibacter</taxon>
    </lineage>
</organism>
<proteinExistence type="predicted"/>
<dbReference type="InterPro" id="IPR024747">
    <property type="entry name" value="Pyridox_Oxase-rel"/>
</dbReference>
<protein>
    <recommendedName>
        <fullName evidence="3">Flavin mononucleotide-binding protein</fullName>
    </recommendedName>
</protein>
<gene>
    <name evidence="1" type="ORF">SAMN03080594_103252</name>
</gene>
<dbReference type="EMBL" id="FQUX01000003">
    <property type="protein sequence ID" value="SHF29802.1"/>
    <property type="molecule type" value="Genomic_DNA"/>
</dbReference>
<keyword evidence="2" id="KW-1185">Reference proteome</keyword>
<dbReference type="AlphaFoldDB" id="A0A1M5AIS1"/>
<sequence length="150" mass="17291">MTNLTTSESIRLLKGNYTGHLGYIYQDKPYVLPITYYYDKDDHSLISYSADGHKIDAMRENTAVTLLVEEVKSSNNWQSVMAHGTYEELQGTDAKFKLHQFTEGVKGLILEKEHRETEFISEFSSKLYSRGIPTVYRIKIVEITGKRKET</sequence>
<dbReference type="InterPro" id="IPR012349">
    <property type="entry name" value="Split_barrel_FMN-bd"/>
</dbReference>
<reference evidence="2" key="1">
    <citation type="submission" date="2016-11" db="EMBL/GenBank/DDBJ databases">
        <authorList>
            <person name="Varghese N."/>
            <person name="Submissions S."/>
        </authorList>
    </citation>
    <scope>NUCLEOTIDE SEQUENCE [LARGE SCALE GENOMIC DNA]</scope>
    <source>
        <strain evidence="2">DSM 17539</strain>
    </source>
</reference>
<dbReference type="Proteomes" id="UP000184406">
    <property type="component" value="Unassembled WGS sequence"/>
</dbReference>